<dbReference type="Pfam" id="PF05935">
    <property type="entry name" value="Arylsulfotrans"/>
    <property type="match status" value="1"/>
</dbReference>
<evidence type="ECO:0000313" key="3">
    <source>
        <dbReference type="Proteomes" id="UP001596432"/>
    </source>
</evidence>
<dbReference type="InterPro" id="IPR010262">
    <property type="entry name" value="Arylsulfotransferase_bact"/>
</dbReference>
<proteinExistence type="predicted"/>
<dbReference type="AlphaFoldDB" id="A0ABD5XTX6"/>
<reference evidence="2 3" key="1">
    <citation type="journal article" date="2019" name="Int. J. Syst. Evol. Microbiol.">
        <title>The Global Catalogue of Microorganisms (GCM) 10K type strain sequencing project: providing services to taxonomists for standard genome sequencing and annotation.</title>
        <authorList>
            <consortium name="The Broad Institute Genomics Platform"/>
            <consortium name="The Broad Institute Genome Sequencing Center for Infectious Disease"/>
            <person name="Wu L."/>
            <person name="Ma J."/>
        </authorList>
    </citation>
    <scope>NUCLEOTIDE SEQUENCE [LARGE SCALE GENOMIC DNA]</scope>
    <source>
        <strain evidence="2 3">XZYJT29</strain>
    </source>
</reference>
<dbReference type="InterPro" id="IPR006311">
    <property type="entry name" value="TAT_signal"/>
</dbReference>
<keyword evidence="1" id="KW-1133">Transmembrane helix</keyword>
<dbReference type="Proteomes" id="UP001596432">
    <property type="component" value="Unassembled WGS sequence"/>
</dbReference>
<evidence type="ECO:0000256" key="1">
    <source>
        <dbReference type="SAM" id="Phobius"/>
    </source>
</evidence>
<dbReference type="PROSITE" id="PS51318">
    <property type="entry name" value="TAT"/>
    <property type="match status" value="1"/>
</dbReference>
<dbReference type="GeneID" id="78818787"/>
<evidence type="ECO:0000313" key="2">
    <source>
        <dbReference type="EMBL" id="MFC7138547.1"/>
    </source>
</evidence>
<gene>
    <name evidence="2" type="ORF">ACFQMA_01700</name>
</gene>
<protein>
    <submittedName>
        <fullName evidence="2">Aryl-sulfate sulfotransferase</fullName>
    </submittedName>
</protein>
<dbReference type="EMBL" id="JBHTAS010000001">
    <property type="protein sequence ID" value="MFC7138547.1"/>
    <property type="molecule type" value="Genomic_DNA"/>
</dbReference>
<comment type="caution">
    <text evidence="2">The sequence shown here is derived from an EMBL/GenBank/DDBJ whole genome shotgun (WGS) entry which is preliminary data.</text>
</comment>
<keyword evidence="1" id="KW-0812">Transmembrane</keyword>
<dbReference type="InterPro" id="IPR011042">
    <property type="entry name" value="6-blade_b-propeller_TolB-like"/>
</dbReference>
<keyword evidence="3" id="KW-1185">Reference proteome</keyword>
<dbReference type="SUPFAM" id="SSF101898">
    <property type="entry name" value="NHL repeat"/>
    <property type="match status" value="1"/>
</dbReference>
<organism evidence="2 3">
    <name type="scientific">Halosimplex aquaticum</name>
    <dbReference type="NCBI Taxonomy" id="3026162"/>
    <lineage>
        <taxon>Archaea</taxon>
        <taxon>Methanobacteriati</taxon>
        <taxon>Methanobacteriota</taxon>
        <taxon>Stenosarchaea group</taxon>
        <taxon>Halobacteria</taxon>
        <taxon>Halobacteriales</taxon>
        <taxon>Haloarculaceae</taxon>
        <taxon>Halosimplex</taxon>
    </lineage>
</organism>
<feature type="transmembrane region" description="Helical" evidence="1">
    <location>
        <begin position="409"/>
        <end position="430"/>
    </location>
</feature>
<sequence length="453" mass="49654">MAELSRRSAVRIGFAAGIVLGLVFLGVSFATASEATTSTAQDQSRLSASERHSIAPPTENVTVVAGQGFGDQPGDAITAFRPDGRLLRYNDTYDEYHDVDPVEGTSHTVLYVAANHVDADTCGATVKCTVSVIETMNLSTGETDRLHRSVAPRRVGDNTHDVDRIDEHRLLVADIAYDRVFVLNTTTKEIEWEWEAQTDFPLSGGGPYPNDWTHVNDIEVLPDGRFMVSLRNQDQVVFLKQGTGLLENQTLGAEDDHDVLYEQHNPDFIPAERGGPAVLVADSENDRVVEYQREGGNWTRTWKWSDGTVDWPRDADRLPNGNTLIVDSNGGRVLEVNESGDVVWQIDSKSVYDAERLGTGDESTGGESAKSLGLQSVSVSRSESKTLSQTVRSVLPQEITGAVGFVKPIWMSFFDVVVSVGILGLALSWAGMELWSRRHVVAIRSPITIRGNR</sequence>
<accession>A0ABD5XTX6</accession>
<name>A0ABD5XTX6_9EURY</name>
<dbReference type="RefSeq" id="WP_274324165.1">
    <property type="nucleotide sequence ID" value="NZ_CP118158.1"/>
</dbReference>
<dbReference type="Gene3D" id="2.120.10.30">
    <property type="entry name" value="TolB, C-terminal domain"/>
    <property type="match status" value="1"/>
</dbReference>
<keyword evidence="1" id="KW-0472">Membrane</keyword>